<evidence type="ECO:0000256" key="1">
    <source>
        <dbReference type="SAM" id="MobiDB-lite"/>
    </source>
</evidence>
<dbReference type="EMBL" id="KK365137">
    <property type="protein sequence ID" value="KCZ81785.1"/>
    <property type="molecule type" value="Genomic_DNA"/>
</dbReference>
<feature type="non-terminal residue" evidence="2">
    <location>
        <position position="311"/>
    </location>
</feature>
<gene>
    <name evidence="2" type="ORF">H312_00825</name>
</gene>
<feature type="region of interest" description="Disordered" evidence="1">
    <location>
        <begin position="1"/>
        <end position="35"/>
    </location>
</feature>
<protein>
    <submittedName>
        <fullName evidence="2">Uncharacterized protein</fullName>
    </submittedName>
</protein>
<evidence type="ECO:0000313" key="3">
    <source>
        <dbReference type="Proteomes" id="UP000030655"/>
    </source>
</evidence>
<feature type="compositionally biased region" description="Basic and acidic residues" evidence="1">
    <location>
        <begin position="110"/>
        <end position="120"/>
    </location>
</feature>
<dbReference type="HOGENOM" id="CLU_895884_0_0_1"/>
<dbReference type="AlphaFoldDB" id="A0A059F3J9"/>
<reference evidence="2 3" key="2">
    <citation type="submission" date="2014-03" db="EMBL/GenBank/DDBJ databases">
        <title>The Genome Sequence of Anncaliia algerae insect isolate PRA339.</title>
        <authorList>
            <consortium name="The Broad Institute Genome Sequencing Platform"/>
            <consortium name="The Broad Institute Genome Sequencing Center for Infectious Disease"/>
            <person name="Cuomo C."/>
            <person name="Becnel J."/>
            <person name="Sanscrainte N."/>
            <person name="Walker B."/>
            <person name="Young S.K."/>
            <person name="Zeng Q."/>
            <person name="Gargeya S."/>
            <person name="Fitzgerald M."/>
            <person name="Haas B."/>
            <person name="Abouelleil A."/>
            <person name="Alvarado L."/>
            <person name="Arachchi H.M."/>
            <person name="Berlin A.M."/>
            <person name="Chapman S.B."/>
            <person name="Dewar J."/>
            <person name="Goldberg J."/>
            <person name="Griggs A."/>
            <person name="Gujja S."/>
            <person name="Hansen M."/>
            <person name="Howarth C."/>
            <person name="Imamovic A."/>
            <person name="Larimer J."/>
            <person name="McCowan C."/>
            <person name="Murphy C."/>
            <person name="Neiman D."/>
            <person name="Pearson M."/>
            <person name="Priest M."/>
            <person name="Roberts A."/>
            <person name="Saif S."/>
            <person name="Shea T."/>
            <person name="Sisk P."/>
            <person name="Sykes S."/>
            <person name="Wortman J."/>
            <person name="Nusbaum C."/>
            <person name="Birren B."/>
        </authorList>
    </citation>
    <scope>NUCLEOTIDE SEQUENCE [LARGE SCALE GENOMIC DNA]</scope>
    <source>
        <strain evidence="2 3">PRA339</strain>
    </source>
</reference>
<reference evidence="3" key="1">
    <citation type="submission" date="2013-02" db="EMBL/GenBank/DDBJ databases">
        <authorList>
            <consortium name="The Broad Institute Genome Sequencing Platform"/>
            <person name="Cuomo C."/>
            <person name="Becnel J."/>
            <person name="Sanscrainte N."/>
            <person name="Walker B."/>
            <person name="Young S.K."/>
            <person name="Zeng Q."/>
            <person name="Gargeya S."/>
            <person name="Fitzgerald M."/>
            <person name="Haas B."/>
            <person name="Abouelleil A."/>
            <person name="Alvarado L."/>
            <person name="Arachchi H.M."/>
            <person name="Berlin A.M."/>
            <person name="Chapman S.B."/>
            <person name="Dewar J."/>
            <person name="Goldberg J."/>
            <person name="Griggs A."/>
            <person name="Gujja S."/>
            <person name="Hansen M."/>
            <person name="Howarth C."/>
            <person name="Imamovic A."/>
            <person name="Larimer J."/>
            <person name="McCowan C."/>
            <person name="Murphy C."/>
            <person name="Neiman D."/>
            <person name="Pearson M."/>
            <person name="Priest M."/>
            <person name="Roberts A."/>
            <person name="Saif S."/>
            <person name="Shea T."/>
            <person name="Sisk P."/>
            <person name="Sykes S."/>
            <person name="Wortman J."/>
            <person name="Nusbaum C."/>
            <person name="Birren B."/>
        </authorList>
    </citation>
    <scope>NUCLEOTIDE SEQUENCE [LARGE SCALE GENOMIC DNA]</scope>
    <source>
        <strain evidence="3">PRA339</strain>
    </source>
</reference>
<dbReference type="Proteomes" id="UP000030655">
    <property type="component" value="Unassembled WGS sequence"/>
</dbReference>
<sequence length="311" mass="37217">MTTSSEDKEKEEIIPPPIIDNTMLPEKEKKKRGRKKKVTVLEILNTNQETNVEEIKNENEKSEEEVKEGLEYKDIQIMDEEIEKEKFFLSENNNVEEINSQKENEEEILEDLKEPEEGTERKKRKYKKRKNKEKEPEIKKSRKYNKVKKITGQKVYGVIWRVTSANPYFEPKPRKNMFQILFWQNIMRDGREERDFIAKYSRTVTKSQLEVEFPGCRIENTNHGMIENFRMFCSEERIGDINGYGKEIPKFLDKLRLAKGFLWDGENFSTVKLTDGFKRRREISSFNPNFQFIKFYFISGKQDMSLCEYVY</sequence>
<evidence type="ECO:0000313" key="2">
    <source>
        <dbReference type="EMBL" id="KCZ81785.1"/>
    </source>
</evidence>
<organism evidence="2 3">
    <name type="scientific">Anncaliia algerae PRA339</name>
    <dbReference type="NCBI Taxonomy" id="1288291"/>
    <lineage>
        <taxon>Eukaryota</taxon>
        <taxon>Fungi</taxon>
        <taxon>Fungi incertae sedis</taxon>
        <taxon>Microsporidia</taxon>
        <taxon>Tubulinosematoidea</taxon>
        <taxon>Tubulinosematidae</taxon>
        <taxon>Anncaliia</taxon>
    </lineage>
</organism>
<accession>A0A059F3J9</accession>
<feature type="region of interest" description="Disordered" evidence="1">
    <location>
        <begin position="98"/>
        <end position="141"/>
    </location>
</feature>
<proteinExistence type="predicted"/>
<name>A0A059F3J9_9MICR</name>
<dbReference type="VEuPathDB" id="MicrosporidiaDB:H312_00825"/>
<keyword evidence="3" id="KW-1185">Reference proteome</keyword>
<feature type="compositionally biased region" description="Basic residues" evidence="1">
    <location>
        <begin position="121"/>
        <end position="131"/>
    </location>
</feature>
<feature type="compositionally biased region" description="Basic and acidic residues" evidence="1">
    <location>
        <begin position="1"/>
        <end position="13"/>
    </location>
</feature>